<dbReference type="InterPro" id="IPR002931">
    <property type="entry name" value="Transglutaminase-like"/>
</dbReference>
<evidence type="ECO:0000313" key="3">
    <source>
        <dbReference type="EMBL" id="SEM87384.1"/>
    </source>
</evidence>
<dbReference type="Gene3D" id="3.10.620.30">
    <property type="match status" value="1"/>
</dbReference>
<dbReference type="AlphaFoldDB" id="A0A1H8BZ12"/>
<keyword evidence="1" id="KW-0812">Transmembrane</keyword>
<dbReference type="Pfam" id="PF01841">
    <property type="entry name" value="Transglut_core"/>
    <property type="match status" value="1"/>
</dbReference>
<dbReference type="InterPro" id="IPR038765">
    <property type="entry name" value="Papain-like_cys_pep_sf"/>
</dbReference>
<dbReference type="RefSeq" id="WP_143056876.1">
    <property type="nucleotide sequence ID" value="NZ_FOCP01000003.1"/>
</dbReference>
<dbReference type="EMBL" id="FOCP01000003">
    <property type="protein sequence ID" value="SEM87384.1"/>
    <property type="molecule type" value="Genomic_DNA"/>
</dbReference>
<gene>
    <name evidence="3" type="ORF">SAMN05216325_103163</name>
</gene>
<feature type="transmembrane region" description="Helical" evidence="1">
    <location>
        <begin position="301"/>
        <end position="320"/>
    </location>
</feature>
<dbReference type="PROSITE" id="PS51257">
    <property type="entry name" value="PROKAR_LIPOPROTEIN"/>
    <property type="match status" value="1"/>
</dbReference>
<reference evidence="3 4" key="1">
    <citation type="submission" date="2016-10" db="EMBL/GenBank/DDBJ databases">
        <authorList>
            <person name="de Groot N.N."/>
        </authorList>
    </citation>
    <scope>NUCLEOTIDE SEQUENCE [LARGE SCALE GENOMIC DNA]</scope>
    <source>
        <strain evidence="3 4">Nm22</strain>
    </source>
</reference>
<dbReference type="STRING" id="917.SAMN05216326_10447"/>
<evidence type="ECO:0000313" key="4">
    <source>
        <dbReference type="Proteomes" id="UP000199459"/>
    </source>
</evidence>
<sequence>MIKRRYFLQLGLLILGIATSCVYLFTIATPSEEAARIRNSLVHQPGQLEDFNWGPSAFPADFKNETHTPPPYFQEFVDSLSTSRTMSEMDKFLLAAQKILERERYGGPIQSNTEDALKKLQDEGTGWCSDYTQVFNGIAHTLGIPVREWGMSFDRYNGNGHAFNEIYDQKLDKWVFIDTYNAFYVTNRHGEPLSVLEFRQLLNTDRPQLIIQKINQIQFGFQNDSVALDYYQRGMPQLFLIWANDVFSYDSNPLIQITGSFSRMAEQITGIILGINQEIRLYPDPNSAQQQKELLSLKHTVIFIIFFNVISGILFLIILVRMLNNRTSHG</sequence>
<evidence type="ECO:0000259" key="2">
    <source>
        <dbReference type="SMART" id="SM00460"/>
    </source>
</evidence>
<evidence type="ECO:0000256" key="1">
    <source>
        <dbReference type="SAM" id="Phobius"/>
    </source>
</evidence>
<dbReference type="SMART" id="SM00460">
    <property type="entry name" value="TGc"/>
    <property type="match status" value="1"/>
</dbReference>
<protein>
    <submittedName>
        <fullName evidence="3">Transglutaminase-like superfamily protein</fullName>
    </submittedName>
</protein>
<proteinExistence type="predicted"/>
<organism evidence="3 4">
    <name type="scientific">Nitrosomonas marina</name>
    <dbReference type="NCBI Taxonomy" id="917"/>
    <lineage>
        <taxon>Bacteria</taxon>
        <taxon>Pseudomonadati</taxon>
        <taxon>Pseudomonadota</taxon>
        <taxon>Betaproteobacteria</taxon>
        <taxon>Nitrosomonadales</taxon>
        <taxon>Nitrosomonadaceae</taxon>
        <taxon>Nitrosomonas</taxon>
    </lineage>
</organism>
<keyword evidence="1" id="KW-1133">Transmembrane helix</keyword>
<accession>A0A1H8BZ12</accession>
<dbReference type="SUPFAM" id="SSF54001">
    <property type="entry name" value="Cysteine proteinases"/>
    <property type="match status" value="1"/>
</dbReference>
<keyword evidence="1" id="KW-0472">Membrane</keyword>
<feature type="domain" description="Transglutaminase-like" evidence="2">
    <location>
        <begin position="120"/>
        <end position="181"/>
    </location>
</feature>
<dbReference type="Proteomes" id="UP000199459">
    <property type="component" value="Unassembled WGS sequence"/>
</dbReference>
<dbReference type="OrthoDB" id="9151270at2"/>
<name>A0A1H8BZ12_9PROT</name>